<keyword evidence="7 9" id="KW-0472">Membrane</keyword>
<accession>A0A9X2AF29</accession>
<dbReference type="Proteomes" id="UP001139263">
    <property type="component" value="Unassembled WGS sequence"/>
</dbReference>
<comment type="caution">
    <text evidence="11">The sequence shown here is derived from an EMBL/GenBank/DDBJ whole genome shotgun (WGS) entry which is preliminary data.</text>
</comment>
<evidence type="ECO:0000313" key="11">
    <source>
        <dbReference type="EMBL" id="MCI0183987.1"/>
    </source>
</evidence>
<dbReference type="GO" id="GO:0015297">
    <property type="term" value="F:antiporter activity"/>
    <property type="evidence" value="ECO:0007669"/>
    <property type="project" value="UniProtKB-KW"/>
</dbReference>
<protein>
    <submittedName>
        <fullName evidence="11">Na(+)/H(+) antiporter NhaC</fullName>
    </submittedName>
</protein>
<evidence type="ECO:0000256" key="6">
    <source>
        <dbReference type="ARBA" id="ARBA00022989"/>
    </source>
</evidence>
<evidence type="ECO:0000256" key="8">
    <source>
        <dbReference type="ARBA" id="ARBA00038435"/>
    </source>
</evidence>
<evidence type="ECO:0000256" key="4">
    <source>
        <dbReference type="ARBA" id="ARBA00022475"/>
    </source>
</evidence>
<evidence type="ECO:0000256" key="2">
    <source>
        <dbReference type="ARBA" id="ARBA00022448"/>
    </source>
</evidence>
<feature type="transmembrane region" description="Helical" evidence="9">
    <location>
        <begin position="73"/>
        <end position="93"/>
    </location>
</feature>
<keyword evidence="2" id="KW-0813">Transport</keyword>
<feature type="domain" description="Na+/H+ antiporter NhaC-like C-terminal" evidence="10">
    <location>
        <begin position="28"/>
        <end position="185"/>
    </location>
</feature>
<sequence>MIASNKKINVEKHTVHAWFVPLILMVGIVLVMIKGWPIYVGIVIGYVGAMLYALAVGSTWREVHRASMIGMQNMWRVCVVLLLVGVVIALWMVDGTIPTLTAIGSDFIRPSNVIWIAFLMSAVLSMVIGSSLATWGILGPPMLALTPPHLLPVVAGALVSGGMVGDRSSPMSTSVIIMSKAADLSPSVTLRQLLRTAILPVALTLLTFSIYSMGHATYTHMPVLHHVHLTQVTFLLIVPPILVIILAALRIPLLYNLIVAVVIGSIYATKVPHESVQLLASQLWRGYPLVILKKQFYVGGLQEMVQASLLIFTAGAFQGVTALGGAIELLIERLFARVHKASGMVVIAYGISIAFAMLMGSQSLATLMSGNTLLPQFARRNIDRRSVLRVIGDSSELVSAIVPWNLLGLQAGAILGISTLQFVPYAYFIYFALIGSIVMTWRAMREQFVLPSDLEMHKTWRVAGERTE</sequence>
<name>A0A9X2AF29_9BACL</name>
<evidence type="ECO:0000256" key="1">
    <source>
        <dbReference type="ARBA" id="ARBA00004651"/>
    </source>
</evidence>
<dbReference type="RefSeq" id="WP_241715061.1">
    <property type="nucleotide sequence ID" value="NZ_JALBUF010000007.1"/>
</dbReference>
<feature type="transmembrane region" description="Helical" evidence="9">
    <location>
        <begin position="253"/>
        <end position="269"/>
    </location>
</feature>
<feature type="transmembrane region" description="Helical" evidence="9">
    <location>
        <begin position="226"/>
        <end position="246"/>
    </location>
</feature>
<evidence type="ECO:0000313" key="12">
    <source>
        <dbReference type="Proteomes" id="UP001139263"/>
    </source>
</evidence>
<dbReference type="InterPro" id="IPR018461">
    <property type="entry name" value="Na/H_Antiport_NhaC-like_C"/>
</dbReference>
<feature type="transmembrane region" description="Helical" evidence="9">
    <location>
        <begin position="15"/>
        <end position="33"/>
    </location>
</feature>
<evidence type="ECO:0000256" key="7">
    <source>
        <dbReference type="ARBA" id="ARBA00023136"/>
    </source>
</evidence>
<feature type="transmembrane region" description="Helical" evidence="9">
    <location>
        <begin position="193"/>
        <end position="214"/>
    </location>
</feature>
<evidence type="ECO:0000256" key="5">
    <source>
        <dbReference type="ARBA" id="ARBA00022692"/>
    </source>
</evidence>
<keyword evidence="6 9" id="KW-1133">Transmembrane helix</keyword>
<keyword evidence="4" id="KW-1003">Cell membrane</keyword>
<dbReference type="EMBL" id="JALBUF010000007">
    <property type="protein sequence ID" value="MCI0183987.1"/>
    <property type="molecule type" value="Genomic_DNA"/>
</dbReference>
<feature type="domain" description="Na+/H+ antiporter NhaC-like C-terminal" evidence="10">
    <location>
        <begin position="296"/>
        <end position="439"/>
    </location>
</feature>
<feature type="transmembrane region" description="Helical" evidence="9">
    <location>
        <begin position="309"/>
        <end position="331"/>
    </location>
</feature>
<evidence type="ECO:0000256" key="3">
    <source>
        <dbReference type="ARBA" id="ARBA00022449"/>
    </source>
</evidence>
<dbReference type="InterPro" id="IPR052180">
    <property type="entry name" value="NhaC_Na-H+_Antiporter"/>
</dbReference>
<reference evidence="11" key="1">
    <citation type="submission" date="2022-03" db="EMBL/GenBank/DDBJ databases">
        <title>Draft Genome Sequence of Firmicute Strain S0AB, a Heterotrophic Iron/Sulfur-Oxidizing Extreme Acidophile.</title>
        <authorList>
            <person name="Vergara E."/>
            <person name="Pakostova E."/>
            <person name="Johnson D.B."/>
            <person name="Holmes D.S."/>
        </authorList>
    </citation>
    <scope>NUCLEOTIDE SEQUENCE</scope>
    <source>
        <strain evidence="11">S0AB</strain>
    </source>
</reference>
<proteinExistence type="inferred from homology"/>
<comment type="subcellular location">
    <subcellularLocation>
        <location evidence="1">Cell membrane</location>
        <topology evidence="1">Multi-pass membrane protein</topology>
    </subcellularLocation>
</comment>
<feature type="transmembrane region" description="Helical" evidence="9">
    <location>
        <begin position="113"/>
        <end position="138"/>
    </location>
</feature>
<dbReference type="GO" id="GO:0005886">
    <property type="term" value="C:plasma membrane"/>
    <property type="evidence" value="ECO:0007669"/>
    <property type="project" value="UniProtKB-SubCell"/>
</dbReference>
<feature type="transmembrane region" description="Helical" evidence="9">
    <location>
        <begin position="343"/>
        <end position="365"/>
    </location>
</feature>
<dbReference type="AlphaFoldDB" id="A0A9X2AF29"/>
<keyword evidence="12" id="KW-1185">Reference proteome</keyword>
<dbReference type="Pfam" id="PF03553">
    <property type="entry name" value="Na_H_antiporter"/>
    <property type="match status" value="2"/>
</dbReference>
<feature type="transmembrane region" description="Helical" evidence="9">
    <location>
        <begin position="39"/>
        <end position="61"/>
    </location>
</feature>
<dbReference type="PANTHER" id="PTHR33451">
    <property type="entry name" value="MALATE-2H(+)/NA(+)-LACTATE ANTIPORTER"/>
    <property type="match status" value="1"/>
</dbReference>
<organism evidence="11 12">
    <name type="scientific">Sulfoacidibacillus ferrooxidans</name>
    <dbReference type="NCBI Taxonomy" id="2005001"/>
    <lineage>
        <taxon>Bacteria</taxon>
        <taxon>Bacillati</taxon>
        <taxon>Bacillota</taxon>
        <taxon>Bacilli</taxon>
        <taxon>Bacillales</taxon>
        <taxon>Alicyclobacillaceae</taxon>
        <taxon>Sulfoacidibacillus</taxon>
    </lineage>
</organism>
<gene>
    <name evidence="11" type="primary">nhaC</name>
    <name evidence="11" type="ORF">MM817_02279</name>
</gene>
<comment type="similarity">
    <text evidence="8">Belongs to the NhaC Na(+)/H(+) (TC 2.A.35) antiporter family.</text>
</comment>
<keyword evidence="5 9" id="KW-0812">Transmembrane</keyword>
<keyword evidence="3" id="KW-0050">Antiport</keyword>
<evidence type="ECO:0000256" key="9">
    <source>
        <dbReference type="SAM" id="Phobius"/>
    </source>
</evidence>
<dbReference type="PANTHER" id="PTHR33451:SF3">
    <property type="entry name" value="MALATE-2H(+)_NA(+)-LACTATE ANTIPORTER"/>
    <property type="match status" value="1"/>
</dbReference>
<evidence type="ECO:0000259" key="10">
    <source>
        <dbReference type="Pfam" id="PF03553"/>
    </source>
</evidence>